<feature type="transmembrane region" description="Helical" evidence="1">
    <location>
        <begin position="90"/>
        <end position="107"/>
    </location>
</feature>
<dbReference type="InterPro" id="IPR014470">
    <property type="entry name" value="UCP01500"/>
</dbReference>
<dbReference type="RefSeq" id="WP_249926037.1">
    <property type="nucleotide sequence ID" value="NZ_CP015007.1"/>
</dbReference>
<comment type="caution">
    <text evidence="2">The sequence shown here is derived from an EMBL/GenBank/DDBJ whole genome shotgun (WGS) entry which is preliminary data.</text>
</comment>
<dbReference type="Pfam" id="PF10028">
    <property type="entry name" value="DUF2270"/>
    <property type="match status" value="1"/>
</dbReference>
<keyword evidence="3" id="KW-1185">Reference proteome</keyword>
<gene>
    <name evidence="2" type="ORF">FHS67_001294</name>
</gene>
<feature type="transmembrane region" description="Helical" evidence="1">
    <location>
        <begin position="185"/>
        <end position="208"/>
    </location>
</feature>
<feature type="transmembrane region" description="Helical" evidence="1">
    <location>
        <begin position="228"/>
        <end position="249"/>
    </location>
</feature>
<accession>A0ABR6H3A9</accession>
<sequence length="264" mass="29734">MLIKIDLASSCVVSDLLRLPPRWAANCESPMLDPPGSSAENTTVLIHYYRGEMARMSSWRSRLDQTSNWAITVTAAMLSVSLSTPTAHHGVLLFAMLLIALLLLIEARRYRFFDVYRARVRLLERHYFAPLFSDTSQADHQVAGRHQVELHQKWQLALADSLRKPTFKITQLQAAARRLRRNYGWMFLILLFAWLLKISSAMLQPAGAVVDVQAPYLDLIASAQLGPVPGAVVMAAVGCFHLLLLWIGWQDPRYDEAIEGTVHV</sequence>
<evidence type="ECO:0000313" key="3">
    <source>
        <dbReference type="Proteomes" id="UP000577697"/>
    </source>
</evidence>
<dbReference type="Proteomes" id="UP000577697">
    <property type="component" value="Unassembled WGS sequence"/>
</dbReference>
<protein>
    <submittedName>
        <fullName evidence="2">Membrane protein</fullName>
    </submittedName>
</protein>
<keyword evidence="1" id="KW-0812">Transmembrane</keyword>
<keyword evidence="1" id="KW-0472">Membrane</keyword>
<evidence type="ECO:0000313" key="2">
    <source>
        <dbReference type="EMBL" id="MBB3704984.1"/>
    </source>
</evidence>
<organism evidence="2 3">
    <name type="scientific">Aminobacter aminovorans</name>
    <name type="common">Chelatobacter heintzii</name>
    <dbReference type="NCBI Taxonomy" id="83263"/>
    <lineage>
        <taxon>Bacteria</taxon>
        <taxon>Pseudomonadati</taxon>
        <taxon>Pseudomonadota</taxon>
        <taxon>Alphaproteobacteria</taxon>
        <taxon>Hyphomicrobiales</taxon>
        <taxon>Phyllobacteriaceae</taxon>
        <taxon>Aminobacter</taxon>
    </lineage>
</organism>
<dbReference type="PIRSF" id="PIRSF015000">
    <property type="entry name" value="UCP01500"/>
    <property type="match status" value="1"/>
</dbReference>
<evidence type="ECO:0000256" key="1">
    <source>
        <dbReference type="SAM" id="Phobius"/>
    </source>
</evidence>
<name>A0ABR6H3A9_AMIAI</name>
<reference evidence="2 3" key="1">
    <citation type="submission" date="2020-08" db="EMBL/GenBank/DDBJ databases">
        <title>Genomic Encyclopedia of Type Strains, Phase IV (KMG-IV): sequencing the most valuable type-strain genomes for metagenomic binning, comparative biology and taxonomic classification.</title>
        <authorList>
            <person name="Goeker M."/>
        </authorList>
    </citation>
    <scope>NUCLEOTIDE SEQUENCE [LARGE SCALE GENOMIC DNA]</scope>
    <source>
        <strain evidence="2 3">DSM 10368</strain>
    </source>
</reference>
<proteinExistence type="predicted"/>
<keyword evidence="1" id="KW-1133">Transmembrane helix</keyword>
<dbReference type="EMBL" id="JACICB010000004">
    <property type="protein sequence ID" value="MBB3704984.1"/>
    <property type="molecule type" value="Genomic_DNA"/>
</dbReference>